<keyword evidence="1" id="KW-0812">Transmembrane</keyword>
<protein>
    <submittedName>
        <fullName evidence="2">Uncharacterized protein</fullName>
    </submittedName>
</protein>
<comment type="caution">
    <text evidence="2">The sequence shown here is derived from an EMBL/GenBank/DDBJ whole genome shotgun (WGS) entry which is preliminary data.</text>
</comment>
<dbReference type="Proteomes" id="UP000003688">
    <property type="component" value="Unassembled WGS sequence"/>
</dbReference>
<keyword evidence="3" id="KW-1185">Reference proteome</keyword>
<dbReference type="EMBL" id="ABOX02000004">
    <property type="protein sequence ID" value="EEF62593.1"/>
    <property type="molecule type" value="Genomic_DNA"/>
</dbReference>
<organism evidence="2 3">
    <name type="scientific">Pedosphaera parvula (strain Ellin514)</name>
    <dbReference type="NCBI Taxonomy" id="320771"/>
    <lineage>
        <taxon>Bacteria</taxon>
        <taxon>Pseudomonadati</taxon>
        <taxon>Verrucomicrobiota</taxon>
        <taxon>Pedosphaerae</taxon>
        <taxon>Pedosphaerales</taxon>
        <taxon>Pedosphaeraceae</taxon>
        <taxon>Pedosphaera</taxon>
    </lineage>
</organism>
<accession>B9XCC5</accession>
<dbReference type="RefSeq" id="WP_007413473.1">
    <property type="nucleotide sequence ID" value="NZ_ABOX02000004.1"/>
</dbReference>
<gene>
    <name evidence="2" type="ORF">Cflav_PD5228</name>
</gene>
<reference evidence="2 3" key="1">
    <citation type="journal article" date="2011" name="J. Bacteriol.">
        <title>Genome sequence of 'Pedosphaera parvula' Ellin514, an aerobic Verrucomicrobial isolate from pasture soil.</title>
        <authorList>
            <person name="Kant R."/>
            <person name="van Passel M.W."/>
            <person name="Sangwan P."/>
            <person name="Palva A."/>
            <person name="Lucas S."/>
            <person name="Copeland A."/>
            <person name="Lapidus A."/>
            <person name="Glavina Del Rio T."/>
            <person name="Dalin E."/>
            <person name="Tice H."/>
            <person name="Bruce D."/>
            <person name="Goodwin L."/>
            <person name="Pitluck S."/>
            <person name="Chertkov O."/>
            <person name="Larimer F.W."/>
            <person name="Land M.L."/>
            <person name="Hauser L."/>
            <person name="Brettin T.S."/>
            <person name="Detter J.C."/>
            <person name="Han S."/>
            <person name="de Vos W.M."/>
            <person name="Janssen P.H."/>
            <person name="Smidt H."/>
        </authorList>
    </citation>
    <scope>NUCLEOTIDE SEQUENCE [LARGE SCALE GENOMIC DNA]</scope>
    <source>
        <strain evidence="2 3">Ellin514</strain>
    </source>
</reference>
<feature type="transmembrane region" description="Helical" evidence="1">
    <location>
        <begin position="63"/>
        <end position="87"/>
    </location>
</feature>
<dbReference type="AlphaFoldDB" id="B9XCC5"/>
<evidence type="ECO:0000256" key="1">
    <source>
        <dbReference type="SAM" id="Phobius"/>
    </source>
</evidence>
<keyword evidence="1" id="KW-1133">Transmembrane helix</keyword>
<sequence>MNSYTTNHRRDEAKEIPTTSFFHSAARCSLLFPVFGILGNGAVHACGEYIEQYTGVDEHTSQLIMGTLSAVLIVLGFLFGFIALCGVPRYGARGILVRSLLGTLFNGAILGLVLAIALPTILKVRARELNPSLSAQIDQAVGVIKLEAQQKLSSGKTTQVTTNKDSAAKERELDEFLQKASKEYTGDSKLVLTGASRFLRQAVTLEKDYSEKTTALLHPPVTSLEGVVKREDLQARRTNVMAYFEASKRLKEFVKNSDSLLQEDLKSRNVPDEAVQKAMAGYREQAPLRESLMKIWTTDQRMVAAMLGLLDTLDQNWGKWHLDGGSGRIIFESSDTSKYYDFYISELQSTSVEAKSLQLEVMAKLEN</sequence>
<feature type="transmembrane region" description="Helical" evidence="1">
    <location>
        <begin position="99"/>
        <end position="122"/>
    </location>
</feature>
<evidence type="ECO:0000313" key="3">
    <source>
        <dbReference type="Proteomes" id="UP000003688"/>
    </source>
</evidence>
<feature type="transmembrane region" description="Helical" evidence="1">
    <location>
        <begin position="21"/>
        <end position="43"/>
    </location>
</feature>
<name>B9XCC5_PEDPL</name>
<keyword evidence="1" id="KW-0472">Membrane</keyword>
<evidence type="ECO:0000313" key="2">
    <source>
        <dbReference type="EMBL" id="EEF62593.1"/>
    </source>
</evidence>
<proteinExistence type="predicted"/>